<dbReference type="Proteomes" id="UP000061457">
    <property type="component" value="Chromosome I"/>
</dbReference>
<dbReference type="FunFam" id="3.30.70.270:FF:000001">
    <property type="entry name" value="Diguanylate cyclase domain protein"/>
    <property type="match status" value="1"/>
</dbReference>
<dbReference type="SMART" id="SM00267">
    <property type="entry name" value="GGDEF"/>
    <property type="match status" value="1"/>
</dbReference>
<dbReference type="InterPro" id="IPR013656">
    <property type="entry name" value="PAS_4"/>
</dbReference>
<dbReference type="InterPro" id="IPR052163">
    <property type="entry name" value="DGC-Regulatory_Protein"/>
</dbReference>
<dbReference type="InterPro" id="IPR035965">
    <property type="entry name" value="PAS-like_dom_sf"/>
</dbReference>
<dbReference type="InterPro" id="IPR029787">
    <property type="entry name" value="Nucleotide_cyclase"/>
</dbReference>
<feature type="domain" description="GGDEF" evidence="2">
    <location>
        <begin position="166"/>
        <end position="297"/>
    </location>
</feature>
<evidence type="ECO:0000256" key="1">
    <source>
        <dbReference type="ARBA" id="ARBA00001946"/>
    </source>
</evidence>
<dbReference type="Gene3D" id="3.30.450.20">
    <property type="entry name" value="PAS domain"/>
    <property type="match status" value="1"/>
</dbReference>
<dbReference type="SUPFAM" id="SSF55785">
    <property type="entry name" value="PYP-like sensor domain (PAS domain)"/>
    <property type="match status" value="1"/>
</dbReference>
<dbReference type="SUPFAM" id="SSF55073">
    <property type="entry name" value="Nucleotide cyclase"/>
    <property type="match status" value="1"/>
</dbReference>
<dbReference type="CDD" id="cd01949">
    <property type="entry name" value="GGDEF"/>
    <property type="match status" value="1"/>
</dbReference>
<dbReference type="Gene3D" id="3.30.70.270">
    <property type="match status" value="1"/>
</dbReference>
<dbReference type="PATRIC" id="fig|161398.10.peg.2256"/>
<dbReference type="CDD" id="cd00130">
    <property type="entry name" value="PAS"/>
    <property type="match status" value="1"/>
</dbReference>
<dbReference type="Pfam" id="PF00990">
    <property type="entry name" value="GGDEF"/>
    <property type="match status" value="1"/>
</dbReference>
<dbReference type="OrthoDB" id="495783at2"/>
<dbReference type="PANTHER" id="PTHR46663:SF2">
    <property type="entry name" value="GGDEF DOMAIN-CONTAINING PROTEIN"/>
    <property type="match status" value="1"/>
</dbReference>
<dbReference type="Pfam" id="PF08448">
    <property type="entry name" value="PAS_4"/>
    <property type="match status" value="1"/>
</dbReference>
<dbReference type="InterPro" id="IPR000160">
    <property type="entry name" value="GGDEF_dom"/>
</dbReference>
<sequence>MTEDGQKNIADKPDMPLTIDEIFSVIPDLIFVLDKSDRILEYRAGNTSDLYLPPNQFLGKSMCQVLPFKVARQVKKAIRQCLKSKQIAVAEYELEVQHQLKWFEARISYSNHERIIMFVRDISELKHKQASIIHQANHDSLTGLYNRSFAIDYLNQKLKEAKRHHTKTSVFFIDIDNFKELNDKFGHDYGDSVLISVAHAIASAIRDKDLIARFGGDEFMIVLEGNNPNHVLKKIALKIINKLDLLEFKKHPPITVSIGIASSEDEEISSNKLISYADVAMYESKHIGKHAITIYKPNMHF</sequence>
<gene>
    <name evidence="3" type="ORF">PP2015_2218</name>
</gene>
<dbReference type="EMBL" id="CP013187">
    <property type="protein sequence ID" value="ALO42715.1"/>
    <property type="molecule type" value="Genomic_DNA"/>
</dbReference>
<reference evidence="3 4" key="1">
    <citation type="submission" date="2015-11" db="EMBL/GenBank/DDBJ databases">
        <authorList>
            <person name="Zhang Y."/>
            <person name="Guo Z."/>
        </authorList>
    </citation>
    <scope>NUCLEOTIDE SEQUENCE [LARGE SCALE GENOMIC DNA]</scope>
    <source>
        <strain evidence="3 4">KCTC 12086</strain>
    </source>
</reference>
<organism evidence="3 4">
    <name type="scientific">Pseudoalteromonas phenolica</name>
    <dbReference type="NCBI Taxonomy" id="161398"/>
    <lineage>
        <taxon>Bacteria</taxon>
        <taxon>Pseudomonadati</taxon>
        <taxon>Pseudomonadota</taxon>
        <taxon>Gammaproteobacteria</taxon>
        <taxon>Alteromonadales</taxon>
        <taxon>Pseudoalteromonadaceae</taxon>
        <taxon>Pseudoalteromonas</taxon>
    </lineage>
</organism>
<dbReference type="KEGG" id="pphe:PP2015_2218"/>
<keyword evidence="4" id="KW-1185">Reference proteome</keyword>
<proteinExistence type="predicted"/>
<dbReference type="RefSeq" id="WP_058030424.1">
    <property type="nucleotide sequence ID" value="NZ_CP013187.1"/>
</dbReference>
<evidence type="ECO:0000313" key="4">
    <source>
        <dbReference type="Proteomes" id="UP000061457"/>
    </source>
</evidence>
<comment type="cofactor">
    <cofactor evidence="1">
        <name>Mg(2+)</name>
        <dbReference type="ChEBI" id="CHEBI:18420"/>
    </cofactor>
</comment>
<dbReference type="InterPro" id="IPR043128">
    <property type="entry name" value="Rev_trsase/Diguanyl_cyclase"/>
</dbReference>
<dbReference type="InterPro" id="IPR000014">
    <property type="entry name" value="PAS"/>
</dbReference>
<protein>
    <recommendedName>
        <fullName evidence="2">GGDEF domain-containing protein</fullName>
    </recommendedName>
</protein>
<dbReference type="PROSITE" id="PS50887">
    <property type="entry name" value="GGDEF"/>
    <property type="match status" value="1"/>
</dbReference>
<accession>A0A0S2K325</accession>
<dbReference type="STRING" id="161398.PP2015_2218"/>
<dbReference type="NCBIfam" id="TIGR00254">
    <property type="entry name" value="GGDEF"/>
    <property type="match status" value="1"/>
</dbReference>
<evidence type="ECO:0000313" key="3">
    <source>
        <dbReference type="EMBL" id="ALO42715.1"/>
    </source>
</evidence>
<name>A0A0S2K325_9GAMM</name>
<evidence type="ECO:0000259" key="2">
    <source>
        <dbReference type="PROSITE" id="PS50887"/>
    </source>
</evidence>
<dbReference type="AlphaFoldDB" id="A0A0S2K325"/>
<dbReference type="GO" id="GO:0003824">
    <property type="term" value="F:catalytic activity"/>
    <property type="evidence" value="ECO:0007669"/>
    <property type="project" value="UniProtKB-ARBA"/>
</dbReference>
<dbReference type="PANTHER" id="PTHR46663">
    <property type="entry name" value="DIGUANYLATE CYCLASE DGCT-RELATED"/>
    <property type="match status" value="1"/>
</dbReference>